<dbReference type="InterPro" id="IPR045275">
    <property type="entry name" value="MscS_archaea/bacteria_type"/>
</dbReference>
<dbReference type="InterPro" id="IPR008910">
    <property type="entry name" value="MSC_TM_helix"/>
</dbReference>
<dbReference type="PRINTS" id="PR00173">
    <property type="entry name" value="EDTRNSPORT"/>
</dbReference>
<reference evidence="2 3" key="1">
    <citation type="submission" date="2017-09" db="EMBL/GenBank/DDBJ databases">
        <title>Depth-based differentiation of microbial function through sediment-hosted aquifers and enrichment of novel symbionts in the deep terrestrial subsurface.</title>
        <authorList>
            <person name="Probst A.J."/>
            <person name="Ladd B."/>
            <person name="Jarett J.K."/>
            <person name="Geller-Mcgrath D.E."/>
            <person name="Sieber C.M."/>
            <person name="Emerson J.B."/>
            <person name="Anantharaman K."/>
            <person name="Thomas B.C."/>
            <person name="Malmstrom R."/>
            <person name="Stieglmeier M."/>
            <person name="Klingl A."/>
            <person name="Woyke T."/>
            <person name="Ryan C.M."/>
            <person name="Banfield J.F."/>
        </authorList>
    </citation>
    <scope>NUCLEOTIDE SEQUENCE [LARGE SCALE GENOMIC DNA]</scope>
    <source>
        <strain evidence="2">CG23_combo_of_CG06-09_8_20_14_all_39_17</strain>
    </source>
</reference>
<feature type="transmembrane region" description="Helical" evidence="1">
    <location>
        <begin position="83"/>
        <end position="104"/>
    </location>
</feature>
<keyword evidence="1" id="KW-0472">Membrane</keyword>
<evidence type="ECO:0000313" key="3">
    <source>
        <dbReference type="Proteomes" id="UP000229976"/>
    </source>
</evidence>
<sequence>MFFDTWTLETTKALINLWVGFLNFLPNLVGALIVFIIGWIVSVVIGKIVAEVLNRLKINQIFEKAGWKEALEKAELKVKATDFIGAIVKWILVIVFLSASVEILGLKEFADAMNSVIGYLPNVVVAVLIFVITVIIVDIVEKVIRSAVEGVRVGYGRAVSSIVKWAVWTFAILAILKQLLVVPDLINIVFGALIYGVVALFVISFGIAFGLGGKDVATEILRDVKERIKK</sequence>
<protein>
    <recommendedName>
        <fullName evidence="4">Small-conductance mechanosensitive ion channel</fullName>
    </recommendedName>
</protein>
<dbReference type="AlphaFoldDB" id="A0A2G9YXH6"/>
<dbReference type="EMBL" id="PCRO01000002">
    <property type="protein sequence ID" value="PIP23161.1"/>
    <property type="molecule type" value="Genomic_DNA"/>
</dbReference>
<feature type="transmembrane region" description="Helical" evidence="1">
    <location>
        <begin position="188"/>
        <end position="212"/>
    </location>
</feature>
<gene>
    <name evidence="2" type="ORF">COX37_00120</name>
</gene>
<dbReference type="PANTHER" id="PTHR30221:SF1">
    <property type="entry name" value="SMALL-CONDUCTANCE MECHANOSENSITIVE CHANNEL"/>
    <property type="match status" value="1"/>
</dbReference>
<evidence type="ECO:0000313" key="2">
    <source>
        <dbReference type="EMBL" id="PIP23161.1"/>
    </source>
</evidence>
<accession>A0A2G9YXH6</accession>
<evidence type="ECO:0008006" key="4">
    <source>
        <dbReference type="Google" id="ProtNLM"/>
    </source>
</evidence>
<name>A0A2G9YXH6_9BACT</name>
<dbReference type="Proteomes" id="UP000229976">
    <property type="component" value="Unassembled WGS sequence"/>
</dbReference>
<dbReference type="Pfam" id="PF05552">
    <property type="entry name" value="MS_channel_1st_1"/>
    <property type="match status" value="2"/>
</dbReference>
<feature type="transmembrane region" description="Helical" evidence="1">
    <location>
        <begin position="28"/>
        <end position="50"/>
    </location>
</feature>
<organism evidence="2 3">
    <name type="scientific">Candidatus Nealsonbacteria bacterium CG23_combo_of_CG06-09_8_20_14_all_39_17</name>
    <dbReference type="NCBI Taxonomy" id="1974722"/>
    <lineage>
        <taxon>Bacteria</taxon>
        <taxon>Candidatus Nealsoniibacteriota</taxon>
    </lineage>
</organism>
<keyword evidence="1" id="KW-0812">Transmembrane</keyword>
<dbReference type="Gene3D" id="1.10.287.1260">
    <property type="match status" value="2"/>
</dbReference>
<feature type="transmembrane region" description="Helical" evidence="1">
    <location>
        <begin position="116"/>
        <end position="137"/>
    </location>
</feature>
<feature type="transmembrane region" description="Helical" evidence="1">
    <location>
        <begin position="158"/>
        <end position="176"/>
    </location>
</feature>
<dbReference type="PANTHER" id="PTHR30221">
    <property type="entry name" value="SMALL-CONDUCTANCE MECHANOSENSITIVE CHANNEL"/>
    <property type="match status" value="1"/>
</dbReference>
<evidence type="ECO:0000256" key="1">
    <source>
        <dbReference type="SAM" id="Phobius"/>
    </source>
</evidence>
<proteinExistence type="predicted"/>
<comment type="caution">
    <text evidence="2">The sequence shown here is derived from an EMBL/GenBank/DDBJ whole genome shotgun (WGS) entry which is preliminary data.</text>
</comment>
<dbReference type="GO" id="GO:0008381">
    <property type="term" value="F:mechanosensitive monoatomic ion channel activity"/>
    <property type="evidence" value="ECO:0007669"/>
    <property type="project" value="InterPro"/>
</dbReference>
<keyword evidence="1" id="KW-1133">Transmembrane helix</keyword>